<sequence>MKDYKVEFDIDGYTYSQQMIEAFEFERNKHVLHEMIHLGADVTDQDKSLSYTDIDFLSKEDAARINLENKVKFGTDRLLEIYHDEIERTDQMWKDIVANYHEDDPYEPCITHMKVTGVTMDDLGEGLMLAMAGDDSSLAANPEHYGHVMTQEVPAGFEGMGMFGGPNLMRIQFAPDIKIRLDIPSDYLPFTIGYSELGDGTDMHTLAAHYIKDTDEGLEMLLTCCFPQGTPEELVKGHEIHLASEFLGLVKIAADQI</sequence>
<proteinExistence type="predicted"/>
<dbReference type="EMBL" id="JQBK01000026">
    <property type="protein sequence ID" value="KRN84604.1"/>
    <property type="molecule type" value="Genomic_DNA"/>
</dbReference>
<evidence type="ECO:0000313" key="2">
    <source>
        <dbReference type="Proteomes" id="UP000051491"/>
    </source>
</evidence>
<evidence type="ECO:0000313" key="1">
    <source>
        <dbReference type="EMBL" id="KRN84604.1"/>
    </source>
</evidence>
<dbReference type="AlphaFoldDB" id="A0A0R2KBD6"/>
<dbReference type="RefSeq" id="WP_010496871.1">
    <property type="nucleotide sequence ID" value="NZ_JQBK01000026.1"/>
</dbReference>
<reference evidence="1 2" key="1">
    <citation type="journal article" date="2015" name="Genome Announc.">
        <title>Expanding the biotechnology potential of lactobacilli through comparative genomics of 213 strains and associated genera.</title>
        <authorList>
            <person name="Sun Z."/>
            <person name="Harris H.M."/>
            <person name="McCann A."/>
            <person name="Guo C."/>
            <person name="Argimon S."/>
            <person name="Zhang W."/>
            <person name="Yang X."/>
            <person name="Jeffery I.B."/>
            <person name="Cooney J.C."/>
            <person name="Kagawa T.F."/>
            <person name="Liu W."/>
            <person name="Song Y."/>
            <person name="Salvetti E."/>
            <person name="Wrobel A."/>
            <person name="Rasinkangas P."/>
            <person name="Parkhill J."/>
            <person name="Rea M.C."/>
            <person name="O'Sullivan O."/>
            <person name="Ritari J."/>
            <person name="Douillard F.P."/>
            <person name="Paul Ross R."/>
            <person name="Yang R."/>
            <person name="Briner A.E."/>
            <person name="Felis G.E."/>
            <person name="de Vos W.M."/>
            <person name="Barrangou R."/>
            <person name="Klaenhammer T.R."/>
            <person name="Caufield P.W."/>
            <person name="Cui Y."/>
            <person name="Zhang H."/>
            <person name="O'Toole P.W."/>
        </authorList>
    </citation>
    <scope>NUCLEOTIDE SEQUENCE [LARGE SCALE GENOMIC DNA]</scope>
    <source>
        <strain evidence="1 2">DSM 15353</strain>
    </source>
</reference>
<protein>
    <submittedName>
        <fullName evidence="1">Uncharacterized protein</fullName>
    </submittedName>
</protein>
<dbReference type="OrthoDB" id="2284173at2"/>
<gene>
    <name evidence="1" type="ORF">IV43_GL001062</name>
</gene>
<dbReference type="Proteomes" id="UP000051491">
    <property type="component" value="Unassembled WGS sequence"/>
</dbReference>
<organism evidence="1 2">
    <name type="scientific">Ligilactobacillus acidipiscis</name>
    <dbReference type="NCBI Taxonomy" id="89059"/>
    <lineage>
        <taxon>Bacteria</taxon>
        <taxon>Bacillati</taxon>
        <taxon>Bacillota</taxon>
        <taxon>Bacilli</taxon>
        <taxon>Lactobacillales</taxon>
        <taxon>Lactobacillaceae</taxon>
        <taxon>Ligilactobacillus</taxon>
    </lineage>
</organism>
<accession>A0A0R2KBD6</accession>
<name>A0A0R2KBD6_9LACO</name>
<dbReference type="PATRIC" id="fig|89059.3.peg.1130"/>
<comment type="caution">
    <text evidence="1">The sequence shown here is derived from an EMBL/GenBank/DDBJ whole genome shotgun (WGS) entry which is preliminary data.</text>
</comment>